<evidence type="ECO:0000313" key="1">
    <source>
        <dbReference type="EMBL" id="AEL19487.1"/>
    </source>
</evidence>
<dbReference type="AlphaFoldDB" id="G0AP61"/>
<accession>G0AP61</accession>
<sequence length="37" mass="4163">MLSRLCCMGKSGNLIAIKDRYNNLIKDLEGRSSLVHL</sequence>
<organism evidence="1 2">
    <name type="scientific">Borrelia bissettiae (strain DSM 17990 / CIP 109136 / DN127)</name>
    <name type="common">Borreliella bissettiae</name>
    <dbReference type="NCBI Taxonomy" id="521010"/>
    <lineage>
        <taxon>Bacteria</taxon>
        <taxon>Pseudomonadati</taxon>
        <taxon>Spirochaetota</taxon>
        <taxon>Spirochaetia</taxon>
        <taxon>Spirochaetales</taxon>
        <taxon>Borreliaceae</taxon>
        <taxon>Borreliella</taxon>
    </lineage>
</organism>
<keyword evidence="2" id="KW-1185">Reference proteome</keyword>
<reference evidence="1 2" key="2">
    <citation type="journal article" date="2012" name="J. Bacteriol.">
        <title>Whole-Genome Sequences of Borrelia bissettii, Borrelia valaisiana, and Borrelia spielmanii.</title>
        <authorList>
            <person name="Schutzer S.E."/>
            <person name="Fraser-Liggett C.M."/>
            <person name="Qiu W.G."/>
            <person name="Kraiczy P."/>
            <person name="Mongodin E.F."/>
            <person name="Dunn J.J."/>
            <person name="Luft B.J."/>
            <person name="Casjens S.R."/>
        </authorList>
    </citation>
    <scope>NUCLEOTIDE SEQUENCE [LARGE SCALE GENOMIC DNA]</scope>
    <source>
        <strain evidence="1 2">DN127</strain>
    </source>
</reference>
<geneLocation type="plasmid" evidence="1 2">
    <name>lp28-4</name>
</geneLocation>
<keyword evidence="1" id="KW-0614">Plasmid</keyword>
<name>G0AP61_BORBD</name>
<reference key="1">
    <citation type="submission" date="2011-06" db="EMBL/GenBank/DDBJ databases">
        <authorList>
            <person name="Mongodin E.F."/>
            <person name="Casjens S.R."/>
            <person name="Fraser-Liggett C.M."/>
            <person name="Qiu W.-G."/>
            <person name="Dunn J.J."/>
            <person name="Luft B.J."/>
            <person name="Schutzer S.E."/>
        </authorList>
    </citation>
    <scope>NUCLEOTIDE SEQUENCE</scope>
    <source>
        <strain>DN127</strain>
    </source>
</reference>
<dbReference type="HOGENOM" id="CLU_3340825_0_0_12"/>
<evidence type="ECO:0000313" key="2">
    <source>
        <dbReference type="Proteomes" id="UP000001634"/>
    </source>
</evidence>
<dbReference type="KEGG" id="bbs:BbiDN127_I0002"/>
<dbReference type="EMBL" id="CP002759">
    <property type="protein sequence ID" value="AEL19487.1"/>
    <property type="molecule type" value="Genomic_DNA"/>
</dbReference>
<proteinExistence type="predicted"/>
<gene>
    <name evidence="1" type="ordered locus">BbiDN127_I0002</name>
</gene>
<dbReference type="Proteomes" id="UP000001634">
    <property type="component" value="Plasmid lp28-4"/>
</dbReference>
<protein>
    <submittedName>
        <fullName evidence="1">Uncharacterized protein</fullName>
    </submittedName>
</protein>